<proteinExistence type="predicted"/>
<reference evidence="4" key="1">
    <citation type="journal article" date="2019" name="Int. J. Syst. Evol. Microbiol.">
        <title>The Global Catalogue of Microorganisms (GCM) 10K type strain sequencing project: providing services to taxonomists for standard genome sequencing and annotation.</title>
        <authorList>
            <consortium name="The Broad Institute Genomics Platform"/>
            <consortium name="The Broad Institute Genome Sequencing Center for Infectious Disease"/>
            <person name="Wu L."/>
            <person name="Ma J."/>
        </authorList>
    </citation>
    <scope>NUCLEOTIDE SEQUENCE [LARGE SCALE GENOMIC DNA]</scope>
    <source>
        <strain evidence="4">JCM 17688</strain>
    </source>
</reference>
<dbReference type="Pfam" id="PF14062">
    <property type="entry name" value="DUF4253"/>
    <property type="match status" value="1"/>
</dbReference>
<dbReference type="EMBL" id="BAABFR010000030">
    <property type="protein sequence ID" value="GAA4392843.1"/>
    <property type="molecule type" value="Genomic_DNA"/>
</dbReference>
<evidence type="ECO:0000259" key="2">
    <source>
        <dbReference type="Pfam" id="PF14062"/>
    </source>
</evidence>
<gene>
    <name evidence="3" type="ORF">GCM10023147_23010</name>
</gene>
<comment type="caution">
    <text evidence="3">The sequence shown here is derived from an EMBL/GenBank/DDBJ whole genome shotgun (WGS) entry which is preliminary data.</text>
</comment>
<feature type="region of interest" description="Disordered" evidence="1">
    <location>
        <begin position="108"/>
        <end position="129"/>
    </location>
</feature>
<dbReference type="Proteomes" id="UP001500635">
    <property type="component" value="Unassembled WGS sequence"/>
</dbReference>
<feature type="region of interest" description="Disordered" evidence="1">
    <location>
        <begin position="1"/>
        <end position="20"/>
    </location>
</feature>
<feature type="compositionally biased region" description="Acidic residues" evidence="1">
    <location>
        <begin position="110"/>
        <end position="125"/>
    </location>
</feature>
<feature type="compositionally biased region" description="Polar residues" evidence="1">
    <location>
        <begin position="1"/>
        <end position="14"/>
    </location>
</feature>
<dbReference type="InterPro" id="IPR025349">
    <property type="entry name" value="DUF4253"/>
</dbReference>
<evidence type="ECO:0000313" key="3">
    <source>
        <dbReference type="EMBL" id="GAA4392843.1"/>
    </source>
</evidence>
<name>A0ABP8JLQ1_9ACTN</name>
<organism evidence="3 4">
    <name type="scientific">Tsukamurella soli</name>
    <dbReference type="NCBI Taxonomy" id="644556"/>
    <lineage>
        <taxon>Bacteria</taxon>
        <taxon>Bacillati</taxon>
        <taxon>Actinomycetota</taxon>
        <taxon>Actinomycetes</taxon>
        <taxon>Mycobacteriales</taxon>
        <taxon>Tsukamurellaceae</taxon>
        <taxon>Tsukamurella</taxon>
    </lineage>
</organism>
<keyword evidence="4" id="KW-1185">Reference proteome</keyword>
<sequence length="260" mass="28018">MFRSTAGTLPTEATPTVGGVPLPKGRVVTATEADHPGPVAWITEDILEVEQLQSLVRKLAAAFPQTGLWPVRARGLDDDDLARPWLDGEFTGPDDRTIEALTVLTAQAVADEEPDYPDTDPDSTEPDPVTALAAPIPGPDLTAEQIEIDHPGGLLLVPVARPADVPAALGWIGATNSELRGAELTAVLRSWEDRFGAVLIGLGFDTMTVQLSRLPQGADEIQAILGEHYAFCADNIDQGLPADQYAEGLSEWLHWDFWWD</sequence>
<protein>
    <submittedName>
        <fullName evidence="3">DUF4253 domain-containing protein</fullName>
    </submittedName>
</protein>
<feature type="domain" description="DUF4253" evidence="2">
    <location>
        <begin position="154"/>
        <end position="260"/>
    </location>
</feature>
<evidence type="ECO:0000256" key="1">
    <source>
        <dbReference type="SAM" id="MobiDB-lite"/>
    </source>
</evidence>
<accession>A0ABP8JLQ1</accession>
<dbReference type="RefSeq" id="WP_344995413.1">
    <property type="nucleotide sequence ID" value="NZ_BAABFR010000030.1"/>
</dbReference>
<evidence type="ECO:0000313" key="4">
    <source>
        <dbReference type="Proteomes" id="UP001500635"/>
    </source>
</evidence>